<dbReference type="Proteomes" id="UP000046373">
    <property type="component" value="Unassembled WGS sequence"/>
</dbReference>
<evidence type="ECO:0000256" key="1">
    <source>
        <dbReference type="SAM" id="MobiDB-lite"/>
    </source>
</evidence>
<protein>
    <submittedName>
        <fullName evidence="2">Uncharacterized protein</fullName>
    </submittedName>
</protein>
<dbReference type="EMBL" id="CCNB01000019">
    <property type="protein sequence ID" value="CDX39833.1"/>
    <property type="molecule type" value="Genomic_DNA"/>
</dbReference>
<organism evidence="2 3">
    <name type="scientific">Mesorhizobium plurifarium</name>
    <dbReference type="NCBI Taxonomy" id="69974"/>
    <lineage>
        <taxon>Bacteria</taxon>
        <taxon>Pseudomonadati</taxon>
        <taxon>Pseudomonadota</taxon>
        <taxon>Alphaproteobacteria</taxon>
        <taxon>Hyphomicrobiales</taxon>
        <taxon>Phyllobacteriaceae</taxon>
        <taxon>Mesorhizobium</taxon>
    </lineage>
</organism>
<proteinExistence type="predicted"/>
<name>A0A090F7N3_MESPL</name>
<evidence type="ECO:0000313" key="2">
    <source>
        <dbReference type="EMBL" id="CDX39833.1"/>
    </source>
</evidence>
<dbReference type="AlphaFoldDB" id="A0A090F7N3"/>
<sequence>MNEQLCATPGVMTEGADASQSRSLPMRELGFSGLGSLMRAGIFGDFADHSDPRSPSTAQLVRHRFRPL</sequence>
<gene>
    <name evidence="2" type="ORF">MPLDJ20_260142</name>
</gene>
<evidence type="ECO:0000313" key="3">
    <source>
        <dbReference type="Proteomes" id="UP000046373"/>
    </source>
</evidence>
<accession>A0A090F7N3</accession>
<feature type="region of interest" description="Disordered" evidence="1">
    <location>
        <begin position="1"/>
        <end position="23"/>
    </location>
</feature>
<reference evidence="2 3" key="1">
    <citation type="submission" date="2014-08" db="EMBL/GenBank/DDBJ databases">
        <authorList>
            <person name="Moulin Lionel"/>
        </authorList>
    </citation>
    <scope>NUCLEOTIDE SEQUENCE [LARGE SCALE GENOMIC DNA]</scope>
</reference>
<feature type="region of interest" description="Disordered" evidence="1">
    <location>
        <begin position="46"/>
        <end position="68"/>
    </location>
</feature>